<reference evidence="2 3" key="1">
    <citation type="submission" date="2021-05" db="EMBL/GenBank/DDBJ databases">
        <title>Comparative genomic studies on the polysaccharide-degrading batcterial strains of the Flammeovirga genus.</title>
        <authorList>
            <person name="Zewei F."/>
            <person name="Zheng Z."/>
            <person name="Yu L."/>
            <person name="Ruyue G."/>
            <person name="Yanhong M."/>
            <person name="Yuanyuan C."/>
            <person name="Jingyan G."/>
            <person name="Wenjun H."/>
        </authorList>
    </citation>
    <scope>NUCLEOTIDE SEQUENCE [LARGE SCALE GENOMIC DNA]</scope>
    <source>
        <strain evidence="2 3">YS10</strain>
        <plasmid evidence="2 3">p1</plasmid>
    </source>
</reference>
<proteinExistence type="predicted"/>
<keyword evidence="2" id="KW-0614">Plasmid</keyword>
<dbReference type="RefSeq" id="WP_158631251.1">
    <property type="nucleotide sequence ID" value="NZ_CP076130.1"/>
</dbReference>
<feature type="region of interest" description="Disordered" evidence="1">
    <location>
        <begin position="1"/>
        <end position="45"/>
    </location>
</feature>
<gene>
    <name evidence="2" type="ORF">KM029_24580</name>
</gene>
<evidence type="ECO:0000256" key="1">
    <source>
        <dbReference type="SAM" id="MobiDB-lite"/>
    </source>
</evidence>
<organism evidence="2 3">
    <name type="scientific">Flammeovirga kamogawensis</name>
    <dbReference type="NCBI Taxonomy" id="373891"/>
    <lineage>
        <taxon>Bacteria</taxon>
        <taxon>Pseudomonadati</taxon>
        <taxon>Bacteroidota</taxon>
        <taxon>Cytophagia</taxon>
        <taxon>Cytophagales</taxon>
        <taxon>Flammeovirgaceae</taxon>
        <taxon>Flammeovirga</taxon>
    </lineage>
</organism>
<evidence type="ECO:0000313" key="2">
    <source>
        <dbReference type="EMBL" id="QWG10563.1"/>
    </source>
</evidence>
<keyword evidence="3" id="KW-1185">Reference proteome</keyword>
<protein>
    <submittedName>
        <fullName evidence="2">Uncharacterized protein</fullName>
    </submittedName>
</protein>
<evidence type="ECO:0000313" key="3">
    <source>
        <dbReference type="Proteomes" id="UP000682802"/>
    </source>
</evidence>
<accession>A0ABX8H4D6</accession>
<sequence>MRQVKNYGRAKAAPSTLQQVEETKVEATNEATETKTEKKKKSEKA</sequence>
<feature type="compositionally biased region" description="Basic and acidic residues" evidence="1">
    <location>
        <begin position="21"/>
        <end position="36"/>
    </location>
</feature>
<dbReference type="EMBL" id="CP076130">
    <property type="protein sequence ID" value="QWG10563.1"/>
    <property type="molecule type" value="Genomic_DNA"/>
</dbReference>
<name>A0ABX8H4D6_9BACT</name>
<geneLocation type="plasmid" evidence="2 3">
    <name>p1</name>
</geneLocation>
<dbReference type="Proteomes" id="UP000682802">
    <property type="component" value="Plasmid p1"/>
</dbReference>